<dbReference type="Gene3D" id="3.90.530.10">
    <property type="entry name" value="XPA C-terminal domain"/>
    <property type="match status" value="1"/>
</dbReference>
<dbReference type="InterPro" id="IPR009061">
    <property type="entry name" value="DNA-bd_dom_put_sf"/>
</dbReference>
<comment type="subcellular location">
    <subcellularLocation>
        <location evidence="1">Nucleus</location>
    </subcellularLocation>
</comment>
<dbReference type="GO" id="GO:0008270">
    <property type="term" value="F:zinc ion binding"/>
    <property type="evidence" value="ECO:0007669"/>
    <property type="project" value="UniProtKB-KW"/>
</dbReference>
<keyword evidence="3" id="KW-0479">Metal-binding</keyword>
<evidence type="ECO:0000256" key="4">
    <source>
        <dbReference type="ARBA" id="ARBA00022763"/>
    </source>
</evidence>
<dbReference type="AlphaFoldDB" id="A0A1B2JD93"/>
<evidence type="ECO:0000256" key="2">
    <source>
        <dbReference type="ARBA" id="ARBA00005548"/>
    </source>
</evidence>
<evidence type="ECO:0000256" key="3">
    <source>
        <dbReference type="ARBA" id="ARBA00022723"/>
    </source>
</evidence>
<evidence type="ECO:0000313" key="12">
    <source>
        <dbReference type="EMBL" id="ANZ75967.1"/>
    </source>
</evidence>
<reference evidence="12 13" key="1">
    <citation type="submission" date="2016-02" db="EMBL/GenBank/DDBJ databases">
        <title>Comparative genomic and transcriptomic foundation for Pichia pastoris.</title>
        <authorList>
            <person name="Love K.R."/>
            <person name="Shah K.A."/>
            <person name="Whittaker C.A."/>
            <person name="Wu J."/>
            <person name="Bartlett M.C."/>
            <person name="Ma D."/>
            <person name="Leeson R.L."/>
            <person name="Priest M."/>
            <person name="Young S.K."/>
            <person name="Love J.C."/>
        </authorList>
    </citation>
    <scope>NUCLEOTIDE SEQUENCE [LARGE SCALE GENOMIC DNA]</scope>
    <source>
        <strain evidence="12 13">ATCC 28485</strain>
    </source>
</reference>
<evidence type="ECO:0000259" key="11">
    <source>
        <dbReference type="Pfam" id="PF05181"/>
    </source>
</evidence>
<gene>
    <name evidence="12" type="ORF">ATY40_BA7502451</name>
</gene>
<evidence type="ECO:0000256" key="9">
    <source>
        <dbReference type="ARBA" id="ARBA00023242"/>
    </source>
</evidence>
<dbReference type="EMBL" id="CP014585">
    <property type="protein sequence ID" value="ANZ75967.1"/>
    <property type="molecule type" value="Genomic_DNA"/>
</dbReference>
<dbReference type="Proteomes" id="UP000094565">
    <property type="component" value="Chromosome 2"/>
</dbReference>
<feature type="domain" description="XPA C-terminal" evidence="11">
    <location>
        <begin position="197"/>
        <end position="247"/>
    </location>
</feature>
<dbReference type="InterPro" id="IPR022656">
    <property type="entry name" value="XPA_C"/>
</dbReference>
<dbReference type="SUPFAM" id="SSF46955">
    <property type="entry name" value="Putative DNA-binding domain"/>
    <property type="match status" value="1"/>
</dbReference>
<dbReference type="InterPro" id="IPR037129">
    <property type="entry name" value="XPA_sf"/>
</dbReference>
<dbReference type="InterPro" id="IPR000465">
    <property type="entry name" value="XPA/RAD14"/>
</dbReference>
<dbReference type="PANTHER" id="PTHR10142:SF0">
    <property type="entry name" value="DNA REPAIR PROTEIN COMPLEMENTING XP-A CELLS"/>
    <property type="match status" value="1"/>
</dbReference>
<keyword evidence="7" id="KW-0238">DNA-binding</keyword>
<keyword evidence="5" id="KW-0863">Zinc-finger</keyword>
<evidence type="ECO:0000256" key="7">
    <source>
        <dbReference type="ARBA" id="ARBA00023125"/>
    </source>
</evidence>
<keyword evidence="13" id="KW-1185">Reference proteome</keyword>
<proteinExistence type="inferred from homology"/>
<dbReference type="OrthoDB" id="5368863at2759"/>
<sequence>MERQRQIAENRQRALEKLKQRGLAQDIVDTPAGAVKVKVPEKKVVKPRSLTKDQQDKIEANRLKALELRKKHEQKAATRPSEPSKPATVRDATKATPRNRIPSIKKSDYIEYDLAEMKDTYGGFLDTDQEPENGTEKSLQDWLIENENKIIHEPAPPVDREAAPKCFECGSIELDQQLWTIFKCRVCRRCKDQKTEKYSLLTKTECKEDYLLTDPELADKDLLHRLEKTNPYSGTYSKMQLYLRYQVEEFAFRKWNGPEELDNEWAKREELRMKRRDKKFETKLKQMRKRTRAEEYTRKLREQKYGKSHVHQWSMPIDGGKSGLVRRRCTDCGLETEEYII</sequence>
<evidence type="ECO:0000313" key="13">
    <source>
        <dbReference type="Proteomes" id="UP000094565"/>
    </source>
</evidence>
<evidence type="ECO:0000256" key="1">
    <source>
        <dbReference type="ARBA" id="ARBA00004123"/>
    </source>
</evidence>
<keyword evidence="8" id="KW-0234">DNA repair</keyword>
<evidence type="ECO:0000256" key="6">
    <source>
        <dbReference type="ARBA" id="ARBA00022833"/>
    </source>
</evidence>
<dbReference type="GO" id="GO:0000715">
    <property type="term" value="P:nucleotide-excision repair, DNA damage recognition"/>
    <property type="evidence" value="ECO:0007669"/>
    <property type="project" value="TreeGrafter"/>
</dbReference>
<evidence type="ECO:0000256" key="10">
    <source>
        <dbReference type="SAM" id="MobiDB-lite"/>
    </source>
</evidence>
<accession>A0A1B2JD93</accession>
<dbReference type="GO" id="GO:0070914">
    <property type="term" value="P:UV-damage excision repair"/>
    <property type="evidence" value="ECO:0007669"/>
    <property type="project" value="TreeGrafter"/>
</dbReference>
<feature type="region of interest" description="Disordered" evidence="10">
    <location>
        <begin position="67"/>
        <end position="101"/>
    </location>
</feature>
<dbReference type="CDD" id="cd21077">
    <property type="entry name" value="DBD_Rad14"/>
    <property type="match status" value="1"/>
</dbReference>
<dbReference type="Pfam" id="PF05181">
    <property type="entry name" value="XPA_C"/>
    <property type="match status" value="1"/>
</dbReference>
<dbReference type="PROSITE" id="PS00753">
    <property type="entry name" value="XPA_2"/>
    <property type="match status" value="1"/>
</dbReference>
<keyword evidence="9" id="KW-0539">Nucleus</keyword>
<evidence type="ECO:0000256" key="5">
    <source>
        <dbReference type="ARBA" id="ARBA00022771"/>
    </source>
</evidence>
<dbReference type="PANTHER" id="PTHR10142">
    <property type="entry name" value="DNA REPAIR PROTEIN COMPLEMENTING XP-A CELLS"/>
    <property type="match status" value="1"/>
</dbReference>
<protein>
    <submittedName>
        <fullName evidence="12">BA75_02451T0</fullName>
    </submittedName>
</protein>
<dbReference type="GO" id="GO:0000110">
    <property type="term" value="C:nucleotide-excision repair factor 1 complex"/>
    <property type="evidence" value="ECO:0007669"/>
    <property type="project" value="TreeGrafter"/>
</dbReference>
<name>A0A1B2JD93_PICPA</name>
<dbReference type="NCBIfam" id="TIGR00598">
    <property type="entry name" value="rad14"/>
    <property type="match status" value="1"/>
</dbReference>
<comment type="similarity">
    <text evidence="2">Belongs to the XPA family.</text>
</comment>
<feature type="compositionally biased region" description="Basic and acidic residues" evidence="10">
    <location>
        <begin position="67"/>
        <end position="76"/>
    </location>
</feature>
<keyword evidence="4" id="KW-0227">DNA damage</keyword>
<organism evidence="12 13">
    <name type="scientific">Komagataella pastoris</name>
    <name type="common">Yeast</name>
    <name type="synonym">Pichia pastoris</name>
    <dbReference type="NCBI Taxonomy" id="4922"/>
    <lineage>
        <taxon>Eukaryota</taxon>
        <taxon>Fungi</taxon>
        <taxon>Dikarya</taxon>
        <taxon>Ascomycota</taxon>
        <taxon>Saccharomycotina</taxon>
        <taxon>Pichiomycetes</taxon>
        <taxon>Pichiales</taxon>
        <taxon>Pichiaceae</taxon>
        <taxon>Komagataella</taxon>
    </lineage>
</organism>
<keyword evidence="6" id="KW-0862">Zinc</keyword>
<dbReference type="InterPro" id="IPR022658">
    <property type="entry name" value="XPA_CS"/>
</dbReference>
<dbReference type="GO" id="GO:0003684">
    <property type="term" value="F:damaged DNA binding"/>
    <property type="evidence" value="ECO:0007669"/>
    <property type="project" value="InterPro"/>
</dbReference>
<evidence type="ECO:0000256" key="8">
    <source>
        <dbReference type="ARBA" id="ARBA00023204"/>
    </source>
</evidence>
<dbReference type="InterPro" id="IPR022652">
    <property type="entry name" value="Znf_XPA_CS"/>
</dbReference>
<dbReference type="GO" id="GO:1901255">
    <property type="term" value="P:nucleotide-excision repair involved in interstrand cross-link repair"/>
    <property type="evidence" value="ECO:0007669"/>
    <property type="project" value="TreeGrafter"/>
</dbReference>
<dbReference type="GO" id="GO:0006284">
    <property type="term" value="P:base-excision repair"/>
    <property type="evidence" value="ECO:0007669"/>
    <property type="project" value="TreeGrafter"/>
</dbReference>
<dbReference type="Pfam" id="PF01286">
    <property type="entry name" value="XPA_N"/>
    <property type="match status" value="1"/>
</dbReference>